<comment type="similarity">
    <text evidence="1 8 9 10">Belongs to the TRAFAC class TrmE-Era-EngA-EngB-Septin-like GTPase superfamily. EngA (Der) GTPase family.</text>
</comment>
<dbReference type="PANTHER" id="PTHR43834">
    <property type="entry name" value="GTPASE DER"/>
    <property type="match status" value="1"/>
</dbReference>
<feature type="binding site" evidence="8">
    <location>
        <begin position="308"/>
        <end position="311"/>
    </location>
    <ligand>
        <name>GTP</name>
        <dbReference type="ChEBI" id="CHEBI:37565"/>
        <label>2</label>
    </ligand>
</feature>
<feature type="binding site" evidence="8">
    <location>
        <begin position="243"/>
        <end position="247"/>
    </location>
    <ligand>
        <name>GTP</name>
        <dbReference type="ChEBI" id="CHEBI:37565"/>
        <label>2</label>
    </ligand>
</feature>
<feature type="domain" description="EngA-type G" evidence="11">
    <location>
        <begin position="13"/>
        <end position="181"/>
    </location>
</feature>
<evidence type="ECO:0000256" key="5">
    <source>
        <dbReference type="ARBA" id="ARBA00022741"/>
    </source>
</evidence>
<evidence type="ECO:0000256" key="3">
    <source>
        <dbReference type="ARBA" id="ARBA00022517"/>
    </source>
</evidence>
<dbReference type="Gene3D" id="3.30.300.20">
    <property type="match status" value="1"/>
</dbReference>
<keyword evidence="13" id="KW-1185">Reference proteome</keyword>
<dbReference type="InterPro" id="IPR005225">
    <property type="entry name" value="Small_GTP-bd"/>
</dbReference>
<keyword evidence="4 10" id="KW-0677">Repeat</keyword>
<keyword evidence="3 8" id="KW-0690">Ribosome biogenesis</keyword>
<proteinExistence type="inferred from homology"/>
<dbReference type="Pfam" id="PF14714">
    <property type="entry name" value="KH_dom-like"/>
    <property type="match status" value="1"/>
</dbReference>
<gene>
    <name evidence="8 12" type="primary">der</name>
    <name evidence="12" type="ORF">GCM10011383_29110</name>
</gene>
<dbReference type="InterPro" id="IPR032859">
    <property type="entry name" value="KH_dom-like"/>
</dbReference>
<dbReference type="SUPFAM" id="SSF52540">
    <property type="entry name" value="P-loop containing nucleoside triphosphate hydrolases"/>
    <property type="match status" value="2"/>
</dbReference>
<dbReference type="NCBIfam" id="TIGR00231">
    <property type="entry name" value="small_GTP"/>
    <property type="match status" value="2"/>
</dbReference>
<protein>
    <recommendedName>
        <fullName evidence="2 8">GTPase Der</fullName>
    </recommendedName>
    <alternativeName>
        <fullName evidence="7 8">GTP-binding protein EngA</fullName>
    </alternativeName>
</protein>
<dbReference type="Gene3D" id="3.40.50.300">
    <property type="entry name" value="P-loop containing nucleotide triphosphate hydrolases"/>
    <property type="match status" value="2"/>
</dbReference>
<comment type="function">
    <text evidence="8 10">GTPase that plays an essential role in the late steps of ribosome biogenesis.</text>
</comment>
<dbReference type="CDD" id="cd01895">
    <property type="entry name" value="EngA2"/>
    <property type="match status" value="1"/>
</dbReference>
<dbReference type="PRINTS" id="PR00326">
    <property type="entry name" value="GTP1OBG"/>
</dbReference>
<dbReference type="Proteomes" id="UP000632273">
    <property type="component" value="Unassembled WGS sequence"/>
</dbReference>
<dbReference type="PIRSF" id="PIRSF006485">
    <property type="entry name" value="GTP-binding_EngA"/>
    <property type="match status" value="1"/>
</dbReference>
<dbReference type="InterPro" id="IPR006073">
    <property type="entry name" value="GTP-bd"/>
</dbReference>
<evidence type="ECO:0000256" key="1">
    <source>
        <dbReference type="ARBA" id="ARBA00008279"/>
    </source>
</evidence>
<dbReference type="EMBL" id="BMHT01000005">
    <property type="protein sequence ID" value="GGF15939.1"/>
    <property type="molecule type" value="Genomic_DNA"/>
</dbReference>
<reference evidence="13" key="1">
    <citation type="journal article" date="2019" name="Int. J. Syst. Evol. Microbiol.">
        <title>The Global Catalogue of Microorganisms (GCM) 10K type strain sequencing project: providing services to taxonomists for standard genome sequencing and annotation.</title>
        <authorList>
            <consortium name="The Broad Institute Genomics Platform"/>
            <consortium name="The Broad Institute Genome Sequencing Center for Infectious Disease"/>
            <person name="Wu L."/>
            <person name="Ma J."/>
        </authorList>
    </citation>
    <scope>NUCLEOTIDE SEQUENCE [LARGE SCALE GENOMIC DNA]</scope>
    <source>
        <strain evidence="13">CGMCC 1.15197</strain>
    </source>
</reference>
<evidence type="ECO:0000256" key="2">
    <source>
        <dbReference type="ARBA" id="ARBA00020953"/>
    </source>
</evidence>
<name>A0ABQ1UE77_9BACT</name>
<feature type="binding site" evidence="8">
    <location>
        <begin position="19"/>
        <end position="26"/>
    </location>
    <ligand>
        <name>GTP</name>
        <dbReference type="ChEBI" id="CHEBI:37565"/>
        <label>1</label>
    </ligand>
</feature>
<sequence>MVGPAAGVDIMSNTIAIVGRPNVGKSTLFNRLVGQRKAIMDNQSGVTRDRHYGYGDWTGKYYTVIDTGGYVHNSEDIFEGEINKQVKLAIEEADVVLFMVDVDAGLHPLDEEFANVLRRYEGQKPIYLVANKADTNARVHAAGEFYALGLGEGDIFSISSQSGSGTGDLLDAVVSHFEEEGVEEPDAGVPKIAVVGRPNAGKSSFVNLLLGTDRSIVTDIAGTTRDSIQARYNAFGNEFILVDTAGLRRKSKVNEDIEFYSVLRAIRAMEESDVCVVMLDATRGIEAQDVNIISLADKNRKGIVILVNKWDLIEDKQTNTAKEFEEKIREKIAPISYPPIVFISVLNKQRVHKAIETAIEVYHNKMKKVPTSQLNEVMLAEIEKYPPPATKGKLVRIKYATQLPTHNPVFAFFCNLPQYVKESYTRFLENRLRENFDFTGVPIGIIFRKK</sequence>
<organism evidence="12 13">
    <name type="scientific">Hymenobacter cavernae</name>
    <dbReference type="NCBI Taxonomy" id="2044852"/>
    <lineage>
        <taxon>Bacteria</taxon>
        <taxon>Pseudomonadati</taxon>
        <taxon>Bacteroidota</taxon>
        <taxon>Cytophagia</taxon>
        <taxon>Cytophagales</taxon>
        <taxon>Hymenobacteraceae</taxon>
        <taxon>Hymenobacter</taxon>
    </lineage>
</organism>
<evidence type="ECO:0000256" key="8">
    <source>
        <dbReference type="HAMAP-Rule" id="MF_00195"/>
    </source>
</evidence>
<evidence type="ECO:0000313" key="13">
    <source>
        <dbReference type="Proteomes" id="UP000632273"/>
    </source>
</evidence>
<comment type="subunit">
    <text evidence="8">Associates with the 50S ribosomal subunit.</text>
</comment>
<feature type="binding site" evidence="8">
    <location>
        <begin position="196"/>
        <end position="203"/>
    </location>
    <ligand>
        <name>GTP</name>
        <dbReference type="ChEBI" id="CHEBI:37565"/>
        <label>2</label>
    </ligand>
</feature>
<dbReference type="HAMAP" id="MF_00195">
    <property type="entry name" value="GTPase_Der"/>
    <property type="match status" value="1"/>
</dbReference>
<keyword evidence="6 8" id="KW-0342">GTP-binding</keyword>
<evidence type="ECO:0000256" key="10">
    <source>
        <dbReference type="RuleBase" id="RU004481"/>
    </source>
</evidence>
<dbReference type="CDD" id="cd01894">
    <property type="entry name" value="EngA1"/>
    <property type="match status" value="1"/>
</dbReference>
<evidence type="ECO:0000256" key="9">
    <source>
        <dbReference type="PROSITE-ProRule" id="PRU01049"/>
    </source>
</evidence>
<evidence type="ECO:0000256" key="4">
    <source>
        <dbReference type="ARBA" id="ARBA00022737"/>
    </source>
</evidence>
<evidence type="ECO:0000256" key="7">
    <source>
        <dbReference type="ARBA" id="ARBA00032345"/>
    </source>
</evidence>
<dbReference type="InterPro" id="IPR031166">
    <property type="entry name" value="G_ENGA"/>
</dbReference>
<dbReference type="InterPro" id="IPR015946">
    <property type="entry name" value="KH_dom-like_a/b"/>
</dbReference>
<dbReference type="PROSITE" id="PS51712">
    <property type="entry name" value="G_ENGA"/>
    <property type="match status" value="2"/>
</dbReference>
<evidence type="ECO:0000256" key="6">
    <source>
        <dbReference type="ARBA" id="ARBA00023134"/>
    </source>
</evidence>
<keyword evidence="5 8" id="KW-0547">Nucleotide-binding</keyword>
<accession>A0ABQ1UE77</accession>
<comment type="caution">
    <text evidence="12">The sequence shown here is derived from an EMBL/GenBank/DDBJ whole genome shotgun (WGS) entry which is preliminary data.</text>
</comment>
<evidence type="ECO:0000259" key="11">
    <source>
        <dbReference type="PROSITE" id="PS51712"/>
    </source>
</evidence>
<dbReference type="InterPro" id="IPR016484">
    <property type="entry name" value="GTPase_Der"/>
</dbReference>
<feature type="domain" description="EngA-type G" evidence="11">
    <location>
        <begin position="190"/>
        <end position="366"/>
    </location>
</feature>
<dbReference type="PANTHER" id="PTHR43834:SF6">
    <property type="entry name" value="GTPASE DER"/>
    <property type="match status" value="1"/>
</dbReference>
<feature type="binding site" evidence="8">
    <location>
        <begin position="131"/>
        <end position="134"/>
    </location>
    <ligand>
        <name>GTP</name>
        <dbReference type="ChEBI" id="CHEBI:37565"/>
        <label>1</label>
    </ligand>
</feature>
<dbReference type="InterPro" id="IPR027417">
    <property type="entry name" value="P-loop_NTPase"/>
</dbReference>
<dbReference type="NCBIfam" id="TIGR03594">
    <property type="entry name" value="GTPase_EngA"/>
    <property type="match status" value="1"/>
</dbReference>
<evidence type="ECO:0000313" key="12">
    <source>
        <dbReference type="EMBL" id="GGF15939.1"/>
    </source>
</evidence>
<feature type="binding site" evidence="8">
    <location>
        <begin position="66"/>
        <end position="70"/>
    </location>
    <ligand>
        <name>GTP</name>
        <dbReference type="ChEBI" id="CHEBI:37565"/>
        <label>1</label>
    </ligand>
</feature>
<dbReference type="Pfam" id="PF01926">
    <property type="entry name" value="MMR_HSR1"/>
    <property type="match status" value="2"/>
</dbReference>